<dbReference type="Gene3D" id="2.60.40.1120">
    <property type="entry name" value="Carboxypeptidase-like, regulatory domain"/>
    <property type="match status" value="1"/>
</dbReference>
<gene>
    <name evidence="10" type="ORF">CCY01nite_51660</name>
</gene>
<dbReference type="InterPro" id="IPR023997">
    <property type="entry name" value="TonB-dep_OMP_SusC/RagA_CS"/>
</dbReference>
<dbReference type="InterPro" id="IPR023996">
    <property type="entry name" value="TonB-dep_OMP_SusC/RagA"/>
</dbReference>
<keyword evidence="11" id="KW-1185">Reference proteome</keyword>
<dbReference type="InterPro" id="IPR037066">
    <property type="entry name" value="Plug_dom_sf"/>
</dbReference>
<sequence>MRLTLVLTIAACLNVSAGTYAQQVSLSVKNATLRQVFTAIEKQTGFLIFYNNDVLKETKPVTIDVRNASLEQVLKTILEEQSLQHSIVRKTIIIKKAPRPAEPPVPEVVQTPVNGIVRDTTGMPIVGVSIALKGTKTGTATNAEGKFSIDAAPGSVLVVSFIGYQPREVTVGQQTFLNIILRRSVSALDEMVVKGYYSTSRRLNTGAVGTVSAETIERQPVGNLLNALKGAVPGLDVRQSSGTPGAAVRFNIRGLNSIMGDNEPFILVDGVPLPTVNINTPDNMLGAFGGQSVFNSINPNDIESIEVLKDADATAIYGSRGANGVILITTKKGKAGKTEVGVNLYQGIGKVGTKTKMLDTRQYLDMRYEAFANDGVDWTAANVSAPDLKLWDTTRYTDWQQLLIGGTAHYTNAQVSLSGGNALTSFSFSGSYWKEITVYPGDFSDKRLSARFSLNHRSANDRLRFNLTNLYGHDFNQYPSFSVVAAYTLPPHAPAPYNEEGLLNWEGGSWSNPFAALFLTSEMKTHNLNTSAQASYRLLKHLWIKANAGYSRIDNDNVALQPKKGLNPFNTSSESRNDFRNTKHGSWNIEPYLEYEQMVWKGKLSVLLGTTFQERTTNTSVISGRNIVDDALIRNPAAADNIDVSGNSLVYRYNAVFGRVHYNVMNRYVLNLTGRRDGSSRFGPGRQFGNFGAVGLAWIFSEEEFAKKGLPFLSFGKLRGSYGTTGSDAIGDYEYWSTYSLGSASTAGGRGLRPDRLYNPYFHWESNTKFDAALELGFNKGELLVSANYYNNRSSNQLVGIPMPSMVGFGTLNGNINATVRNTGWEFNASSVNIKGKNFQWRTTANFTIPKNELVSYPNLEQSTHASSYAIGQSLSLQKVYNHVGVNPQTGINVYRDRNGKDTSFMTSIFFALADRVVMINAVPHFYGGLTNSFGFKDFTLDVMIQYSKRTRNTDIATLNGALPGMANNIPLYVYENSWRSPGDVSLFQKFTQATNTAAYRSRIQSSADAYYMDLHLLRLNNVSLSWKLPESWQKKLHASNARVYMLGQNLLTISNFKGVDPEAGTTALPIMRVFTAGVQISF</sequence>
<dbReference type="Gene3D" id="3.55.50.30">
    <property type="match status" value="1"/>
</dbReference>
<proteinExistence type="inferred from homology"/>
<keyword evidence="8" id="KW-0732">Signal</keyword>
<dbReference type="Pfam" id="PF13715">
    <property type="entry name" value="CarbopepD_reg_2"/>
    <property type="match status" value="1"/>
</dbReference>
<dbReference type="SUPFAM" id="SSF49464">
    <property type="entry name" value="Carboxypeptidase regulatory domain-like"/>
    <property type="match status" value="1"/>
</dbReference>
<comment type="similarity">
    <text evidence="7">Belongs to the TonB-dependent receptor family.</text>
</comment>
<dbReference type="SMART" id="SM00965">
    <property type="entry name" value="STN"/>
    <property type="match status" value="1"/>
</dbReference>
<dbReference type="NCBIfam" id="TIGR04057">
    <property type="entry name" value="SusC_RagA_signa"/>
    <property type="match status" value="1"/>
</dbReference>
<dbReference type="InterPro" id="IPR036942">
    <property type="entry name" value="Beta-barrel_TonB_sf"/>
</dbReference>
<dbReference type="EMBL" id="BKAU01000010">
    <property type="protein sequence ID" value="GEP98906.1"/>
    <property type="molecule type" value="Genomic_DNA"/>
</dbReference>
<keyword evidence="5 7" id="KW-0472">Membrane</keyword>
<keyword evidence="3 7" id="KW-1134">Transmembrane beta strand</keyword>
<organism evidence="10 11">
    <name type="scientific">Chitinophaga cymbidii</name>
    <dbReference type="NCBI Taxonomy" id="1096750"/>
    <lineage>
        <taxon>Bacteria</taxon>
        <taxon>Pseudomonadati</taxon>
        <taxon>Bacteroidota</taxon>
        <taxon>Chitinophagia</taxon>
        <taxon>Chitinophagales</taxon>
        <taxon>Chitinophagaceae</taxon>
        <taxon>Chitinophaga</taxon>
    </lineage>
</organism>
<evidence type="ECO:0000259" key="9">
    <source>
        <dbReference type="SMART" id="SM00965"/>
    </source>
</evidence>
<dbReference type="InterPro" id="IPR012910">
    <property type="entry name" value="Plug_dom"/>
</dbReference>
<comment type="caution">
    <text evidence="10">The sequence shown here is derived from an EMBL/GenBank/DDBJ whole genome shotgun (WGS) entry which is preliminary data.</text>
</comment>
<evidence type="ECO:0000256" key="6">
    <source>
        <dbReference type="ARBA" id="ARBA00023237"/>
    </source>
</evidence>
<dbReference type="Gene3D" id="2.40.170.20">
    <property type="entry name" value="TonB-dependent receptor, beta-barrel domain"/>
    <property type="match status" value="1"/>
</dbReference>
<dbReference type="PROSITE" id="PS52016">
    <property type="entry name" value="TONB_DEPENDENT_REC_3"/>
    <property type="match status" value="1"/>
</dbReference>
<evidence type="ECO:0000313" key="10">
    <source>
        <dbReference type="EMBL" id="GEP98906.1"/>
    </source>
</evidence>
<dbReference type="NCBIfam" id="TIGR04056">
    <property type="entry name" value="OMP_RagA_SusC"/>
    <property type="match status" value="1"/>
</dbReference>
<dbReference type="InterPro" id="IPR039426">
    <property type="entry name" value="TonB-dep_rcpt-like"/>
</dbReference>
<dbReference type="AlphaFoldDB" id="A0A512RT82"/>
<keyword evidence="6 7" id="KW-0998">Cell outer membrane</keyword>
<feature type="domain" description="Secretin/TonB short N-terminal" evidence="9">
    <location>
        <begin position="46"/>
        <end position="97"/>
    </location>
</feature>
<feature type="chain" id="PRO_5022219706" evidence="8">
    <location>
        <begin position="22"/>
        <end position="1083"/>
    </location>
</feature>
<protein>
    <submittedName>
        <fullName evidence="10">SusC/RagA family TonB-linked outer membrane protein</fullName>
    </submittedName>
</protein>
<dbReference type="Proteomes" id="UP000321436">
    <property type="component" value="Unassembled WGS sequence"/>
</dbReference>
<dbReference type="GO" id="GO:0009279">
    <property type="term" value="C:cell outer membrane"/>
    <property type="evidence" value="ECO:0007669"/>
    <property type="project" value="UniProtKB-SubCell"/>
</dbReference>
<dbReference type="Pfam" id="PF07715">
    <property type="entry name" value="Plug"/>
    <property type="match status" value="1"/>
</dbReference>
<accession>A0A512RT82</accession>
<dbReference type="InterPro" id="IPR008969">
    <property type="entry name" value="CarboxyPept-like_regulatory"/>
</dbReference>
<evidence type="ECO:0000256" key="4">
    <source>
        <dbReference type="ARBA" id="ARBA00022692"/>
    </source>
</evidence>
<evidence type="ECO:0000313" key="11">
    <source>
        <dbReference type="Proteomes" id="UP000321436"/>
    </source>
</evidence>
<feature type="signal peptide" evidence="8">
    <location>
        <begin position="1"/>
        <end position="21"/>
    </location>
</feature>
<dbReference type="InterPro" id="IPR011662">
    <property type="entry name" value="Secretin/TonB_short_N"/>
</dbReference>
<keyword evidence="4 7" id="KW-0812">Transmembrane</keyword>
<evidence type="ECO:0000256" key="1">
    <source>
        <dbReference type="ARBA" id="ARBA00004571"/>
    </source>
</evidence>
<reference evidence="10 11" key="1">
    <citation type="submission" date="2019-07" db="EMBL/GenBank/DDBJ databases">
        <title>Whole genome shotgun sequence of Chitinophaga cymbidii NBRC 109752.</title>
        <authorList>
            <person name="Hosoyama A."/>
            <person name="Uohara A."/>
            <person name="Ohji S."/>
            <person name="Ichikawa N."/>
        </authorList>
    </citation>
    <scope>NUCLEOTIDE SEQUENCE [LARGE SCALE GENOMIC DNA]</scope>
    <source>
        <strain evidence="10 11">NBRC 109752</strain>
    </source>
</reference>
<evidence type="ECO:0000256" key="2">
    <source>
        <dbReference type="ARBA" id="ARBA00022448"/>
    </source>
</evidence>
<name>A0A512RT82_9BACT</name>
<evidence type="ECO:0000256" key="8">
    <source>
        <dbReference type="SAM" id="SignalP"/>
    </source>
</evidence>
<evidence type="ECO:0000256" key="7">
    <source>
        <dbReference type="PROSITE-ProRule" id="PRU01360"/>
    </source>
</evidence>
<dbReference type="Pfam" id="PF07660">
    <property type="entry name" value="STN"/>
    <property type="match status" value="1"/>
</dbReference>
<comment type="subcellular location">
    <subcellularLocation>
        <location evidence="1 7">Cell outer membrane</location>
        <topology evidence="1 7">Multi-pass membrane protein</topology>
    </subcellularLocation>
</comment>
<evidence type="ECO:0000256" key="5">
    <source>
        <dbReference type="ARBA" id="ARBA00023136"/>
    </source>
</evidence>
<dbReference type="Gene3D" id="2.170.130.10">
    <property type="entry name" value="TonB-dependent receptor, plug domain"/>
    <property type="match status" value="1"/>
</dbReference>
<keyword evidence="2 7" id="KW-0813">Transport</keyword>
<evidence type="ECO:0000256" key="3">
    <source>
        <dbReference type="ARBA" id="ARBA00022452"/>
    </source>
</evidence>
<dbReference type="RefSeq" id="WP_186831281.1">
    <property type="nucleotide sequence ID" value="NZ_BKAU01000010.1"/>
</dbReference>
<dbReference type="SUPFAM" id="SSF56935">
    <property type="entry name" value="Porins"/>
    <property type="match status" value="1"/>
</dbReference>